<keyword evidence="1" id="KW-0245">EGF-like domain</keyword>
<dbReference type="AlphaFoldDB" id="A0A814E5A1"/>
<protein>
    <recommendedName>
        <fullName evidence="2">EGF-like domain-containing protein</fullName>
    </recommendedName>
</protein>
<dbReference type="PROSITE" id="PS01186">
    <property type="entry name" value="EGF_2"/>
    <property type="match status" value="1"/>
</dbReference>
<dbReference type="Proteomes" id="UP000663829">
    <property type="component" value="Unassembled WGS sequence"/>
</dbReference>
<dbReference type="InterPro" id="IPR005515">
    <property type="entry name" value="VOMI"/>
</dbReference>
<dbReference type="EMBL" id="CAJOBC010002590">
    <property type="protein sequence ID" value="CAF3740714.1"/>
    <property type="molecule type" value="Genomic_DNA"/>
</dbReference>
<dbReference type="Proteomes" id="UP000682733">
    <property type="component" value="Unassembled WGS sequence"/>
</dbReference>
<feature type="domain" description="EGF-like" evidence="2">
    <location>
        <begin position="223"/>
        <end position="260"/>
    </location>
</feature>
<dbReference type="CDD" id="cd00054">
    <property type="entry name" value="EGF_CA"/>
    <property type="match status" value="1"/>
</dbReference>
<evidence type="ECO:0000313" key="5">
    <source>
        <dbReference type="EMBL" id="CAF3578066.1"/>
    </source>
</evidence>
<dbReference type="EMBL" id="CAJOBA010001130">
    <property type="protein sequence ID" value="CAF3578066.1"/>
    <property type="molecule type" value="Genomic_DNA"/>
</dbReference>
<evidence type="ECO:0000313" key="3">
    <source>
        <dbReference type="EMBL" id="CAF0795120.1"/>
    </source>
</evidence>
<dbReference type="InterPro" id="IPR000742">
    <property type="entry name" value="EGF"/>
</dbReference>
<gene>
    <name evidence="4" type="ORF">GPM918_LOCUS12045</name>
    <name evidence="3" type="ORF">OVA965_LOCUS4343</name>
    <name evidence="6" type="ORF">SRO942_LOCUS12046</name>
    <name evidence="5" type="ORF">TMI583_LOCUS4341</name>
</gene>
<organism evidence="4 7">
    <name type="scientific">Didymodactylos carnosus</name>
    <dbReference type="NCBI Taxonomy" id="1234261"/>
    <lineage>
        <taxon>Eukaryota</taxon>
        <taxon>Metazoa</taxon>
        <taxon>Spiralia</taxon>
        <taxon>Gnathifera</taxon>
        <taxon>Rotifera</taxon>
        <taxon>Eurotatoria</taxon>
        <taxon>Bdelloidea</taxon>
        <taxon>Philodinida</taxon>
        <taxon>Philodinidae</taxon>
        <taxon>Didymodactylos</taxon>
    </lineage>
</organism>
<reference evidence="4" key="1">
    <citation type="submission" date="2021-02" db="EMBL/GenBank/DDBJ databases">
        <authorList>
            <person name="Nowell W R."/>
        </authorList>
    </citation>
    <scope>NUCLEOTIDE SEQUENCE</scope>
</reference>
<dbReference type="EMBL" id="CAJNOK010001130">
    <property type="protein sequence ID" value="CAF0795120.1"/>
    <property type="molecule type" value="Genomic_DNA"/>
</dbReference>
<evidence type="ECO:0000256" key="1">
    <source>
        <dbReference type="PROSITE-ProRule" id="PRU00076"/>
    </source>
</evidence>
<keyword evidence="7" id="KW-1185">Reference proteome</keyword>
<evidence type="ECO:0000259" key="2">
    <source>
        <dbReference type="PROSITE" id="PS50026"/>
    </source>
</evidence>
<dbReference type="EMBL" id="CAJNOQ010002590">
    <property type="protein sequence ID" value="CAF0967287.1"/>
    <property type="molecule type" value="Genomic_DNA"/>
</dbReference>
<accession>A0A814E5A1</accession>
<sequence>MTWPILGEKQCSNENSIFQERKRISKKGYVGLCSAIWWIEWRQIQGSTVQGKKGDGGDGEGPLGAWQRWRYCSEGKWAMGFRQKVEPDKNQAGDTAMNALILICIYSDGSGYEEIYEIPGHWGDWSDPSSCCDDTAANDVRFQCTKSKQVITTYNGGHFGYWRPRVTCTVNIAICGFRLKWESKQGGVDDSAANGSEFACCHLRKLNIESFKPVAKGYPCEIHALSCRTNPCKNNAPCTQVGHNVSCNCKNTSYQGHFYDKSCYNGKSCINGGVCENGSCRCKEPYGGPHCETLLEADSTNLCNLWGDPHLLMFAQYFGAQADQYLCTGSGTFPLLFNKLINATITVSDDACIRVELDCFTDLRMSTGLCTRLLIGTSFQYEPAARRCRGYKNPAQLRLLNPTDEEKRISKLTDAICQAYIDEGTEAAKQLSLPVDSRNDKFLMEDVLDACIYDTCTSRDREIGASGIDVLLSEGIRFLMPKNDSDYLIYITRVAIEKETVLRKTAFRIEIVELMDSDNTSTIG</sequence>
<evidence type="ECO:0000313" key="4">
    <source>
        <dbReference type="EMBL" id="CAF0967287.1"/>
    </source>
</evidence>
<dbReference type="SUPFAM" id="SSF51092">
    <property type="entry name" value="Vitelline membrane outer protein-I (VMO-I)"/>
    <property type="match status" value="1"/>
</dbReference>
<dbReference type="OrthoDB" id="6344411at2759"/>
<dbReference type="Proteomes" id="UP000681722">
    <property type="component" value="Unassembled WGS sequence"/>
</dbReference>
<dbReference type="PROSITE" id="PS50026">
    <property type="entry name" value="EGF_3"/>
    <property type="match status" value="1"/>
</dbReference>
<comment type="caution">
    <text evidence="1">Lacks conserved residue(s) required for the propagation of feature annotation.</text>
</comment>
<dbReference type="Gene3D" id="2.100.10.20">
    <property type="entry name" value="Vitelline membrane outer layer protein I (VOMI)"/>
    <property type="match status" value="1"/>
</dbReference>
<evidence type="ECO:0000313" key="6">
    <source>
        <dbReference type="EMBL" id="CAF3740714.1"/>
    </source>
</evidence>
<comment type="caution">
    <text evidence="4">The sequence shown here is derived from an EMBL/GenBank/DDBJ whole genome shotgun (WGS) entry which is preliminary data.</text>
</comment>
<dbReference type="GO" id="GO:0005615">
    <property type="term" value="C:extracellular space"/>
    <property type="evidence" value="ECO:0007669"/>
    <property type="project" value="TreeGrafter"/>
</dbReference>
<proteinExistence type="predicted"/>
<dbReference type="PANTHER" id="PTHR18841:SF0">
    <property type="entry name" value="VITELLINE MEMBRANE OUTER LAYER 1 HOMOLOG A-RELATED"/>
    <property type="match status" value="1"/>
</dbReference>
<dbReference type="Gene3D" id="2.10.25.10">
    <property type="entry name" value="Laminin"/>
    <property type="match status" value="1"/>
</dbReference>
<dbReference type="Proteomes" id="UP000677228">
    <property type="component" value="Unassembled WGS sequence"/>
</dbReference>
<evidence type="ECO:0000313" key="7">
    <source>
        <dbReference type="Proteomes" id="UP000663829"/>
    </source>
</evidence>
<dbReference type="Pfam" id="PF03762">
    <property type="entry name" value="VOMI"/>
    <property type="match status" value="1"/>
</dbReference>
<dbReference type="InterPro" id="IPR036706">
    <property type="entry name" value="VOMI_sf"/>
</dbReference>
<dbReference type="PANTHER" id="PTHR18841">
    <property type="entry name" value="VITELLINE MEMBRANE OUTER LAYER PROTEIN I-RELATED"/>
    <property type="match status" value="1"/>
</dbReference>
<name>A0A814E5A1_9BILA</name>